<evidence type="ECO:0000256" key="5">
    <source>
        <dbReference type="ARBA" id="ARBA00022984"/>
    </source>
</evidence>
<evidence type="ECO:0000256" key="8">
    <source>
        <dbReference type="SAM" id="SignalP"/>
    </source>
</evidence>
<comment type="similarity">
    <text evidence="2">Belongs to the YkuD family.</text>
</comment>
<dbReference type="SUPFAM" id="SSF54427">
    <property type="entry name" value="NTF2-like"/>
    <property type="match status" value="1"/>
</dbReference>
<keyword evidence="8" id="KW-0732">Signal</keyword>
<dbReference type="Pfam" id="PF03734">
    <property type="entry name" value="YkuD"/>
    <property type="match status" value="1"/>
</dbReference>
<dbReference type="GO" id="GO:0009252">
    <property type="term" value="P:peptidoglycan biosynthetic process"/>
    <property type="evidence" value="ECO:0007669"/>
    <property type="project" value="UniProtKB-UniPathway"/>
</dbReference>
<feature type="chain" id="PRO_5020696774" evidence="8">
    <location>
        <begin position="21"/>
        <end position="409"/>
    </location>
</feature>
<evidence type="ECO:0000256" key="7">
    <source>
        <dbReference type="PROSITE-ProRule" id="PRU01373"/>
    </source>
</evidence>
<dbReference type="InterPro" id="IPR032710">
    <property type="entry name" value="NTF2-like_dom_sf"/>
</dbReference>
<dbReference type="OrthoDB" id="9809748at2"/>
<feature type="domain" description="L,D-TPase catalytic" evidence="9">
    <location>
        <begin position="141"/>
        <end position="275"/>
    </location>
</feature>
<dbReference type="AlphaFoldDB" id="A0A4R3JX25"/>
<dbReference type="UniPathway" id="UPA00219"/>
<gene>
    <name evidence="10" type="ORF">EDC61_10350</name>
</gene>
<dbReference type="GO" id="GO:0071555">
    <property type="term" value="P:cell wall organization"/>
    <property type="evidence" value="ECO:0007669"/>
    <property type="project" value="UniProtKB-UniRule"/>
</dbReference>
<sequence>MLRALLIFCAMLAWAGPAAAADRPVQLAALDGNRYLPSPDALIAKTLEAIRASRLDEALREVDRVIAIRPDFKLAHLIKGDLLLARARPLPTLGAVSKQGADQSLSDLREEARLRLLSYLDQPNPNLLPKNILQLAAGERYAILADTSRARLYLFENVDGEPRLVRDYYLTIGRNGTDKRAEGDKRTPIGVYTVTGQLPRDKLADLYGSGAFPISYPNEWDQAQGRGGHGIWLHGTPSNTYNRAPRASDGCLVLTNPDLTEIGQWLKPGTPFVITDRVEWLERERWLDQRQKLMDKLAHWKGDWENRDPEHFLKHYAPSFLQGQGKGWAEAKRRNLTDKTWIRVALSEMNLYLYAGDEMAVAEFQQDYASDKLSDATRKRLYLKQDAGDWRIVLEKAVDDAKRVAGLAR</sequence>
<comment type="caution">
    <text evidence="10">The sequence shown here is derived from an EMBL/GenBank/DDBJ whole genome shotgun (WGS) entry which is preliminary data.</text>
</comment>
<evidence type="ECO:0000259" key="9">
    <source>
        <dbReference type="PROSITE" id="PS52029"/>
    </source>
</evidence>
<feature type="active site" description="Proton donor/acceptor" evidence="7">
    <location>
        <position position="234"/>
    </location>
</feature>
<evidence type="ECO:0000256" key="1">
    <source>
        <dbReference type="ARBA" id="ARBA00004752"/>
    </source>
</evidence>
<dbReference type="SUPFAM" id="SSF141523">
    <property type="entry name" value="L,D-transpeptidase catalytic domain-like"/>
    <property type="match status" value="1"/>
</dbReference>
<dbReference type="RefSeq" id="WP_126461923.1">
    <property type="nucleotide sequence ID" value="NZ_AP018721.1"/>
</dbReference>
<evidence type="ECO:0000256" key="2">
    <source>
        <dbReference type="ARBA" id="ARBA00005992"/>
    </source>
</evidence>
<dbReference type="Gene3D" id="2.40.440.10">
    <property type="entry name" value="L,D-transpeptidase catalytic domain-like"/>
    <property type="match status" value="1"/>
</dbReference>
<dbReference type="EMBL" id="SLZY01000003">
    <property type="protein sequence ID" value="TCS72928.1"/>
    <property type="molecule type" value="Genomic_DNA"/>
</dbReference>
<evidence type="ECO:0000256" key="3">
    <source>
        <dbReference type="ARBA" id="ARBA00022679"/>
    </source>
</evidence>
<protein>
    <submittedName>
        <fullName evidence="10">Murein L,D-transpeptidase YafK</fullName>
    </submittedName>
</protein>
<dbReference type="CDD" id="cd16913">
    <property type="entry name" value="YkuD_like"/>
    <property type="match status" value="1"/>
</dbReference>
<reference evidence="10 11" key="1">
    <citation type="submission" date="2019-03" db="EMBL/GenBank/DDBJ databases">
        <title>Genomic Encyclopedia of Type Strains, Phase IV (KMG-IV): sequencing the most valuable type-strain genomes for metagenomic binning, comparative biology and taxonomic classification.</title>
        <authorList>
            <person name="Goeker M."/>
        </authorList>
    </citation>
    <scope>NUCLEOTIDE SEQUENCE [LARGE SCALE GENOMIC DNA]</scope>
    <source>
        <strain evidence="10 11">DSM 103923</strain>
    </source>
</reference>
<dbReference type="Proteomes" id="UP000295135">
    <property type="component" value="Unassembled WGS sequence"/>
</dbReference>
<feature type="signal peptide" evidence="8">
    <location>
        <begin position="1"/>
        <end position="20"/>
    </location>
</feature>
<dbReference type="PANTHER" id="PTHR36699:SF1">
    <property type="entry name" value="L,D-TRANSPEPTIDASE YAFK-RELATED"/>
    <property type="match status" value="1"/>
</dbReference>
<evidence type="ECO:0000313" key="10">
    <source>
        <dbReference type="EMBL" id="TCS72928.1"/>
    </source>
</evidence>
<dbReference type="InterPro" id="IPR038063">
    <property type="entry name" value="Transpep_catalytic_dom"/>
</dbReference>
<keyword evidence="4 7" id="KW-0133">Cell shape</keyword>
<evidence type="ECO:0000313" key="11">
    <source>
        <dbReference type="Proteomes" id="UP000295135"/>
    </source>
</evidence>
<evidence type="ECO:0000256" key="4">
    <source>
        <dbReference type="ARBA" id="ARBA00022960"/>
    </source>
</evidence>
<dbReference type="GO" id="GO:0016740">
    <property type="term" value="F:transferase activity"/>
    <property type="evidence" value="ECO:0007669"/>
    <property type="project" value="UniProtKB-KW"/>
</dbReference>
<name>A0A4R3JX25_9PROT</name>
<keyword evidence="6 7" id="KW-0961">Cell wall biogenesis/degradation</keyword>
<organism evidence="10 11">
    <name type="scientific">Sulfuritortus calidifontis</name>
    <dbReference type="NCBI Taxonomy" id="1914471"/>
    <lineage>
        <taxon>Bacteria</taxon>
        <taxon>Pseudomonadati</taxon>
        <taxon>Pseudomonadota</taxon>
        <taxon>Betaproteobacteria</taxon>
        <taxon>Nitrosomonadales</taxon>
        <taxon>Thiobacillaceae</taxon>
        <taxon>Sulfuritortus</taxon>
    </lineage>
</organism>
<feature type="active site" description="Nucleophile" evidence="7">
    <location>
        <position position="251"/>
    </location>
</feature>
<dbReference type="PANTHER" id="PTHR36699">
    <property type="entry name" value="LD-TRANSPEPTIDASE"/>
    <property type="match status" value="1"/>
</dbReference>
<comment type="pathway">
    <text evidence="1 7">Cell wall biogenesis; peptidoglycan biosynthesis.</text>
</comment>
<dbReference type="InterPro" id="IPR005490">
    <property type="entry name" value="LD_TPept_cat_dom"/>
</dbReference>
<dbReference type="InterPro" id="IPR056203">
    <property type="entry name" value="Cds6_C"/>
</dbReference>
<dbReference type="GO" id="GO:0004180">
    <property type="term" value="F:carboxypeptidase activity"/>
    <property type="evidence" value="ECO:0007669"/>
    <property type="project" value="UniProtKB-ARBA"/>
</dbReference>
<evidence type="ECO:0000256" key="6">
    <source>
        <dbReference type="ARBA" id="ARBA00023316"/>
    </source>
</evidence>
<keyword evidence="3" id="KW-0808">Transferase</keyword>
<accession>A0A4R3JX25</accession>
<proteinExistence type="inferred from homology"/>
<dbReference type="Pfam" id="PF24125">
    <property type="entry name" value="Cds6_C"/>
    <property type="match status" value="1"/>
</dbReference>
<keyword evidence="5 7" id="KW-0573">Peptidoglycan synthesis</keyword>
<keyword evidence="11" id="KW-1185">Reference proteome</keyword>
<dbReference type="GO" id="GO:0008360">
    <property type="term" value="P:regulation of cell shape"/>
    <property type="evidence" value="ECO:0007669"/>
    <property type="project" value="UniProtKB-UniRule"/>
</dbReference>
<dbReference type="PROSITE" id="PS52029">
    <property type="entry name" value="LD_TPASE"/>
    <property type="match status" value="1"/>
</dbReference>